<dbReference type="Proteomes" id="UP001403094">
    <property type="component" value="Unassembled WGS sequence"/>
</dbReference>
<dbReference type="EMBL" id="BAAANQ010000003">
    <property type="protein sequence ID" value="GAA2049700.1"/>
    <property type="molecule type" value="Genomic_DNA"/>
</dbReference>
<keyword evidence="3" id="KW-1185">Reference proteome</keyword>
<feature type="compositionally biased region" description="Polar residues" evidence="1">
    <location>
        <begin position="89"/>
        <end position="101"/>
    </location>
</feature>
<evidence type="ECO:0000313" key="3">
    <source>
        <dbReference type="Proteomes" id="UP001403094"/>
    </source>
</evidence>
<accession>A0ABP5GP61</accession>
<gene>
    <name evidence="2" type="ORF">GCM10009757_20880</name>
</gene>
<name>A0ABP5GP61_9ACTN</name>
<evidence type="ECO:0000313" key="2">
    <source>
        <dbReference type="EMBL" id="GAA2049700.1"/>
    </source>
</evidence>
<evidence type="ECO:0000256" key="1">
    <source>
        <dbReference type="SAM" id="MobiDB-lite"/>
    </source>
</evidence>
<organism evidence="2 3">
    <name type="scientific">Streptomyces cheonanensis</name>
    <dbReference type="NCBI Taxonomy" id="312720"/>
    <lineage>
        <taxon>Bacteria</taxon>
        <taxon>Bacillati</taxon>
        <taxon>Actinomycetota</taxon>
        <taxon>Actinomycetes</taxon>
        <taxon>Kitasatosporales</taxon>
        <taxon>Streptomycetaceae</taxon>
        <taxon>Streptomyces</taxon>
    </lineage>
</organism>
<comment type="caution">
    <text evidence="2">The sequence shown here is derived from an EMBL/GenBank/DDBJ whole genome shotgun (WGS) entry which is preliminary data.</text>
</comment>
<sequence>MPEWTEDVPSEAFTVVRAVEPRRPRATVRTVAVKSPFVRGSQGTDPIHRHAVLPRGAAEPPARPQLPYLPHQLSHRRQGQKVSEGTYAPHTSRSVSQTSPTVARARSASFIG</sequence>
<reference evidence="3" key="1">
    <citation type="journal article" date="2019" name="Int. J. Syst. Evol. Microbiol.">
        <title>The Global Catalogue of Microorganisms (GCM) 10K type strain sequencing project: providing services to taxonomists for standard genome sequencing and annotation.</title>
        <authorList>
            <consortium name="The Broad Institute Genomics Platform"/>
            <consortium name="The Broad Institute Genome Sequencing Center for Infectious Disease"/>
            <person name="Wu L."/>
            <person name="Ma J."/>
        </authorList>
    </citation>
    <scope>NUCLEOTIDE SEQUENCE [LARGE SCALE GENOMIC DNA]</scope>
    <source>
        <strain evidence="3">JCM 14549</strain>
    </source>
</reference>
<feature type="region of interest" description="Disordered" evidence="1">
    <location>
        <begin position="56"/>
        <end position="112"/>
    </location>
</feature>
<protein>
    <submittedName>
        <fullName evidence="2">Uncharacterized protein</fullName>
    </submittedName>
</protein>
<proteinExistence type="predicted"/>